<dbReference type="AlphaFoldDB" id="K4A499"/>
<sequence length="73" mass="8246">MATRTCIRRRQIGAPGPSSSSPTTPWHSLETQLHRFRRIYAVKAAVSCFNVVKREYHRSMVYVSLCGVVHVSA</sequence>
<protein>
    <submittedName>
        <fullName evidence="1">Uncharacterized protein</fullName>
    </submittedName>
</protein>
<accession>K4A499</accession>
<dbReference type="Proteomes" id="UP000004995">
    <property type="component" value="Unassembled WGS sequence"/>
</dbReference>
<evidence type="ECO:0000313" key="1">
    <source>
        <dbReference type="EnsemblPlants" id="KQL26653"/>
    </source>
</evidence>
<dbReference type="EnsemblPlants" id="KQL26653">
    <property type="protein sequence ID" value="KQL26653"/>
    <property type="gene ID" value="SETIT_033703mg"/>
</dbReference>
<evidence type="ECO:0000313" key="2">
    <source>
        <dbReference type="Proteomes" id="UP000004995"/>
    </source>
</evidence>
<dbReference type="HOGENOM" id="CLU_2709494_0_0_1"/>
<keyword evidence="2" id="KW-1185">Reference proteome</keyword>
<reference evidence="1" key="2">
    <citation type="submission" date="2018-08" db="UniProtKB">
        <authorList>
            <consortium name="EnsemblPlants"/>
        </authorList>
    </citation>
    <scope>IDENTIFICATION</scope>
    <source>
        <strain evidence="1">Yugu1</strain>
    </source>
</reference>
<name>K4A499_SETIT</name>
<reference evidence="2" key="1">
    <citation type="journal article" date="2012" name="Nat. Biotechnol.">
        <title>Reference genome sequence of the model plant Setaria.</title>
        <authorList>
            <person name="Bennetzen J.L."/>
            <person name="Schmutz J."/>
            <person name="Wang H."/>
            <person name="Percifield R."/>
            <person name="Hawkins J."/>
            <person name="Pontaroli A.C."/>
            <person name="Estep M."/>
            <person name="Feng L."/>
            <person name="Vaughn J.N."/>
            <person name="Grimwood J."/>
            <person name="Jenkins J."/>
            <person name="Barry K."/>
            <person name="Lindquist E."/>
            <person name="Hellsten U."/>
            <person name="Deshpande S."/>
            <person name="Wang X."/>
            <person name="Wu X."/>
            <person name="Mitros T."/>
            <person name="Triplett J."/>
            <person name="Yang X."/>
            <person name="Ye C.Y."/>
            <person name="Mauro-Herrera M."/>
            <person name="Wang L."/>
            <person name="Li P."/>
            <person name="Sharma M."/>
            <person name="Sharma R."/>
            <person name="Ronald P.C."/>
            <person name="Panaud O."/>
            <person name="Kellogg E.A."/>
            <person name="Brutnell T.P."/>
            <person name="Doust A.N."/>
            <person name="Tuskan G.A."/>
            <person name="Rokhsar D."/>
            <person name="Devos K.M."/>
        </authorList>
    </citation>
    <scope>NUCLEOTIDE SEQUENCE [LARGE SCALE GENOMIC DNA]</scope>
    <source>
        <strain evidence="2">cv. Yugu1</strain>
    </source>
</reference>
<dbReference type="Gramene" id="KQL26653">
    <property type="protein sequence ID" value="KQL26653"/>
    <property type="gene ID" value="SETIT_033703mg"/>
</dbReference>
<proteinExistence type="predicted"/>
<organism evidence="1 2">
    <name type="scientific">Setaria italica</name>
    <name type="common">Foxtail millet</name>
    <name type="synonym">Panicum italicum</name>
    <dbReference type="NCBI Taxonomy" id="4555"/>
    <lineage>
        <taxon>Eukaryota</taxon>
        <taxon>Viridiplantae</taxon>
        <taxon>Streptophyta</taxon>
        <taxon>Embryophyta</taxon>
        <taxon>Tracheophyta</taxon>
        <taxon>Spermatophyta</taxon>
        <taxon>Magnoliopsida</taxon>
        <taxon>Liliopsida</taxon>
        <taxon>Poales</taxon>
        <taxon>Poaceae</taxon>
        <taxon>PACMAD clade</taxon>
        <taxon>Panicoideae</taxon>
        <taxon>Panicodae</taxon>
        <taxon>Paniceae</taxon>
        <taxon>Cenchrinae</taxon>
        <taxon>Setaria</taxon>
    </lineage>
</organism>
<dbReference type="InParanoid" id="K4A499"/>
<dbReference type="EMBL" id="AGNK02001333">
    <property type="status" value="NOT_ANNOTATED_CDS"/>
    <property type="molecule type" value="Genomic_DNA"/>
</dbReference>